<dbReference type="Proteomes" id="UP001147653">
    <property type="component" value="Unassembled WGS sequence"/>
</dbReference>
<accession>A0A9X3NDK2</accession>
<dbReference type="AlphaFoldDB" id="A0A9X3NDK2"/>
<protein>
    <submittedName>
        <fullName evidence="1">Type II toxin-antitoxin system RelE/ParE family toxin</fullName>
    </submittedName>
</protein>
<comment type="caution">
    <text evidence="1">The sequence shown here is derived from an EMBL/GenBank/DDBJ whole genome shotgun (WGS) entry which is preliminary data.</text>
</comment>
<dbReference type="Pfam" id="PF05973">
    <property type="entry name" value="Gp49"/>
    <property type="match status" value="1"/>
</dbReference>
<name>A0A9X3NDK2_9ACTN</name>
<dbReference type="RefSeq" id="WP_270028922.1">
    <property type="nucleotide sequence ID" value="NZ_JAPDDP010000076.1"/>
</dbReference>
<dbReference type="EMBL" id="JAPDDP010000076">
    <property type="protein sequence ID" value="MDA0184468.1"/>
    <property type="molecule type" value="Genomic_DNA"/>
</dbReference>
<keyword evidence="2" id="KW-1185">Reference proteome</keyword>
<evidence type="ECO:0000313" key="2">
    <source>
        <dbReference type="Proteomes" id="UP001147653"/>
    </source>
</evidence>
<proteinExistence type="predicted"/>
<sequence length="141" mass="16195">MKLRKIVNVTTQAVYYREADGREPVNDFLEGLTDPRMQATLDMQIDRLNGLTPGAPPLPFPHSSQVDGPLRELRCHFGNQLFRVLYRRSDNLFVLLHMFRKDSGKIPRVEIGIANERWDDFRSRMNADPRTPPRAAGHDAP</sequence>
<dbReference type="InterPro" id="IPR009241">
    <property type="entry name" value="HigB-like"/>
</dbReference>
<evidence type="ECO:0000313" key="1">
    <source>
        <dbReference type="EMBL" id="MDA0184468.1"/>
    </source>
</evidence>
<gene>
    <name evidence="1" type="ORF">OJ997_29460</name>
</gene>
<organism evidence="1 2">
    <name type="scientific">Solirubrobacter phytolaccae</name>
    <dbReference type="NCBI Taxonomy" id="1404360"/>
    <lineage>
        <taxon>Bacteria</taxon>
        <taxon>Bacillati</taxon>
        <taxon>Actinomycetota</taxon>
        <taxon>Thermoleophilia</taxon>
        <taxon>Solirubrobacterales</taxon>
        <taxon>Solirubrobacteraceae</taxon>
        <taxon>Solirubrobacter</taxon>
    </lineage>
</organism>
<reference evidence="1" key="1">
    <citation type="submission" date="2022-10" db="EMBL/GenBank/DDBJ databases">
        <title>The WGS of Solirubrobacter phytolaccae KCTC 29190.</title>
        <authorList>
            <person name="Jiang Z."/>
        </authorList>
    </citation>
    <scope>NUCLEOTIDE SEQUENCE</scope>
    <source>
        <strain evidence="1">KCTC 29190</strain>
    </source>
</reference>